<dbReference type="Pfam" id="PF00437">
    <property type="entry name" value="T2SSE"/>
    <property type="match status" value="1"/>
</dbReference>
<dbReference type="SMART" id="SM00382">
    <property type="entry name" value="AAA"/>
    <property type="match status" value="1"/>
</dbReference>
<evidence type="ECO:0000256" key="3">
    <source>
        <dbReference type="ARBA" id="ARBA00022840"/>
    </source>
</evidence>
<dbReference type="SUPFAM" id="SSF52540">
    <property type="entry name" value="P-loop containing nucleoside triphosphate hydrolases"/>
    <property type="match status" value="1"/>
</dbReference>
<evidence type="ECO:0000256" key="2">
    <source>
        <dbReference type="ARBA" id="ARBA00022741"/>
    </source>
</evidence>
<evidence type="ECO:0000313" key="5">
    <source>
        <dbReference type="EMBL" id="QDT18335.1"/>
    </source>
</evidence>
<dbReference type="PANTHER" id="PTHR30258">
    <property type="entry name" value="TYPE II SECRETION SYSTEM PROTEIN GSPE-RELATED"/>
    <property type="match status" value="1"/>
</dbReference>
<organism evidence="5 6">
    <name type="scientific">Gimesia chilikensis</name>
    <dbReference type="NCBI Taxonomy" id="2605989"/>
    <lineage>
        <taxon>Bacteria</taxon>
        <taxon>Pseudomonadati</taxon>
        <taxon>Planctomycetota</taxon>
        <taxon>Planctomycetia</taxon>
        <taxon>Planctomycetales</taxon>
        <taxon>Planctomycetaceae</taxon>
        <taxon>Gimesia</taxon>
    </lineage>
</organism>
<evidence type="ECO:0000313" key="6">
    <source>
        <dbReference type="Proteomes" id="UP000320421"/>
    </source>
</evidence>
<reference evidence="5 6" key="1">
    <citation type="submission" date="2019-02" db="EMBL/GenBank/DDBJ databases">
        <title>Deep-cultivation of Planctomycetes and their phenomic and genomic characterization uncovers novel biology.</title>
        <authorList>
            <person name="Wiegand S."/>
            <person name="Jogler M."/>
            <person name="Boedeker C."/>
            <person name="Pinto D."/>
            <person name="Vollmers J."/>
            <person name="Rivas-Marin E."/>
            <person name="Kohn T."/>
            <person name="Peeters S.H."/>
            <person name="Heuer A."/>
            <person name="Rast P."/>
            <person name="Oberbeckmann S."/>
            <person name="Bunk B."/>
            <person name="Jeske O."/>
            <person name="Meyerdierks A."/>
            <person name="Storesund J.E."/>
            <person name="Kallscheuer N."/>
            <person name="Luecker S."/>
            <person name="Lage O.M."/>
            <person name="Pohl T."/>
            <person name="Merkel B.J."/>
            <person name="Hornburger P."/>
            <person name="Mueller R.-W."/>
            <person name="Bruemmer F."/>
            <person name="Labrenz M."/>
            <person name="Spormann A.M."/>
            <person name="Op den Camp H."/>
            <person name="Overmann J."/>
            <person name="Amann R."/>
            <person name="Jetten M.S.M."/>
            <person name="Mascher T."/>
            <person name="Medema M.H."/>
            <person name="Devos D.P."/>
            <person name="Kaster A.-K."/>
            <person name="Ovreas L."/>
            <person name="Rohde M."/>
            <person name="Galperin M.Y."/>
            <person name="Jogler C."/>
        </authorList>
    </citation>
    <scope>NUCLEOTIDE SEQUENCE [LARGE SCALE GENOMIC DNA]</scope>
    <source>
        <strain evidence="5 6">HG66A1</strain>
    </source>
</reference>
<dbReference type="Gene3D" id="3.40.50.300">
    <property type="entry name" value="P-loop containing nucleotide triphosphate hydrolases"/>
    <property type="match status" value="1"/>
</dbReference>
<dbReference type="InterPro" id="IPR001482">
    <property type="entry name" value="T2SS/T4SS_dom"/>
</dbReference>
<evidence type="ECO:0000256" key="1">
    <source>
        <dbReference type="ARBA" id="ARBA00006611"/>
    </source>
</evidence>
<dbReference type="OrthoDB" id="244550at2"/>
<sequence length="405" mass="44644">MQETLSQQFQDQLPDKAENHPEYVTELVDVILGQAQAINASDIHLLPTENRMRMDWRIDGVLHHVADFSQVLAPRITARLKVLSQLLTYRTDVPQEGRIHRDGEQVVETRISTFPTLYGEKVVVRLFVGSGQYKHLENLNLPEEILSEMRGLLRQTGGVVLMTGPAGSGKTTTIYACLREIIRESRGARSLASLEDPIEVVVPTVAQSQVNPAAGFDMALGLRSLLRQDPEVIMVGEIRDRETAETVFQASLSGHLVITTFHAGSATEAVSRLSDMGIEPYLLRSGLLAILSQRLLRRLCSCAQPSQAEEDRLGLPVEQWKTATGCADCGQTGYQGRLVLTEMLLPDQGAVGQAILDQVDATELHRLAVESGLRTQWNRALRAVNEGLTSPAEVRRVLGISRSET</sequence>
<proteinExistence type="inferred from homology"/>
<keyword evidence="6" id="KW-1185">Reference proteome</keyword>
<comment type="similarity">
    <text evidence="1">Belongs to the GSP E family.</text>
</comment>
<gene>
    <name evidence="5" type="primary">epsE_1</name>
    <name evidence="5" type="ORF">HG66A1_00940</name>
</gene>
<dbReference type="InterPro" id="IPR003593">
    <property type="entry name" value="AAA+_ATPase"/>
</dbReference>
<dbReference type="InterPro" id="IPR027417">
    <property type="entry name" value="P-loop_NTPase"/>
</dbReference>
<dbReference type="Proteomes" id="UP000320421">
    <property type="component" value="Chromosome"/>
</dbReference>
<evidence type="ECO:0000259" key="4">
    <source>
        <dbReference type="SMART" id="SM00382"/>
    </source>
</evidence>
<accession>A0A517PG48</accession>
<dbReference type="PANTHER" id="PTHR30258:SF2">
    <property type="entry name" value="COMG OPERON PROTEIN 1"/>
    <property type="match status" value="1"/>
</dbReference>
<dbReference type="AlphaFoldDB" id="A0A517PG48"/>
<dbReference type="GO" id="GO:0005524">
    <property type="term" value="F:ATP binding"/>
    <property type="evidence" value="ECO:0007669"/>
    <property type="project" value="UniProtKB-KW"/>
</dbReference>
<feature type="domain" description="AAA+ ATPase" evidence="4">
    <location>
        <begin position="156"/>
        <end position="280"/>
    </location>
</feature>
<dbReference type="CDD" id="cd01129">
    <property type="entry name" value="PulE-GspE-like"/>
    <property type="match status" value="1"/>
</dbReference>
<keyword evidence="2" id="KW-0547">Nucleotide-binding</keyword>
<dbReference type="GO" id="GO:0016887">
    <property type="term" value="F:ATP hydrolysis activity"/>
    <property type="evidence" value="ECO:0007669"/>
    <property type="project" value="TreeGrafter"/>
</dbReference>
<dbReference type="GO" id="GO:0005886">
    <property type="term" value="C:plasma membrane"/>
    <property type="evidence" value="ECO:0007669"/>
    <property type="project" value="TreeGrafter"/>
</dbReference>
<name>A0A517PG48_9PLAN</name>
<keyword evidence="3" id="KW-0067">ATP-binding</keyword>
<dbReference type="EMBL" id="CP036266">
    <property type="protein sequence ID" value="QDT18335.1"/>
    <property type="molecule type" value="Genomic_DNA"/>
</dbReference>
<protein>
    <submittedName>
        <fullName evidence="5">Type II secretion system protein E</fullName>
    </submittedName>
</protein>
<dbReference type="Gene3D" id="3.30.450.90">
    <property type="match status" value="1"/>
</dbReference>